<dbReference type="GO" id="GO:0009279">
    <property type="term" value="C:cell outer membrane"/>
    <property type="evidence" value="ECO:0007669"/>
    <property type="project" value="UniProtKB-SubCell"/>
</dbReference>
<protein>
    <submittedName>
        <fullName evidence="14">TonB-dependent receptor</fullName>
    </submittedName>
</protein>
<evidence type="ECO:0000256" key="2">
    <source>
        <dbReference type="ARBA" id="ARBA00022448"/>
    </source>
</evidence>
<dbReference type="InterPro" id="IPR000531">
    <property type="entry name" value="Beta-barrel_TonB"/>
</dbReference>
<comment type="similarity">
    <text evidence="8 9">Belongs to the TonB-dependent receptor family.</text>
</comment>
<comment type="subcellular location">
    <subcellularLocation>
        <location evidence="1 8">Cell outer membrane</location>
        <topology evidence="1 8">Multi-pass membrane protein</topology>
    </subcellularLocation>
</comment>
<evidence type="ECO:0000256" key="9">
    <source>
        <dbReference type="RuleBase" id="RU003357"/>
    </source>
</evidence>
<keyword evidence="14" id="KW-0675">Receptor</keyword>
<dbReference type="Gene3D" id="2.170.130.10">
    <property type="entry name" value="TonB-dependent receptor, plug domain"/>
    <property type="match status" value="1"/>
</dbReference>
<dbReference type="InterPro" id="IPR039426">
    <property type="entry name" value="TonB-dep_rcpt-like"/>
</dbReference>
<dbReference type="PANTHER" id="PTHR47234:SF3">
    <property type="entry name" value="SECRETIN_TONB SHORT N-TERMINAL DOMAIN-CONTAINING PROTEIN"/>
    <property type="match status" value="1"/>
</dbReference>
<dbReference type="InterPro" id="IPR036942">
    <property type="entry name" value="Beta-barrel_TonB_sf"/>
</dbReference>
<evidence type="ECO:0000256" key="6">
    <source>
        <dbReference type="ARBA" id="ARBA00023136"/>
    </source>
</evidence>
<feature type="chain" id="PRO_5026872463" evidence="11">
    <location>
        <begin position="50"/>
        <end position="890"/>
    </location>
</feature>
<evidence type="ECO:0000256" key="5">
    <source>
        <dbReference type="ARBA" id="ARBA00023077"/>
    </source>
</evidence>
<feature type="signal peptide" evidence="11">
    <location>
        <begin position="1"/>
        <end position="49"/>
    </location>
</feature>
<evidence type="ECO:0000256" key="3">
    <source>
        <dbReference type="ARBA" id="ARBA00022452"/>
    </source>
</evidence>
<evidence type="ECO:0000259" key="12">
    <source>
        <dbReference type="Pfam" id="PF00593"/>
    </source>
</evidence>
<keyword evidence="3 8" id="KW-1134">Transmembrane beta strand</keyword>
<proteinExistence type="inferred from homology"/>
<dbReference type="Pfam" id="PF07715">
    <property type="entry name" value="Plug"/>
    <property type="match status" value="1"/>
</dbReference>
<organism evidence="14 15">
    <name type="scientific">Solimonas terrae</name>
    <dbReference type="NCBI Taxonomy" id="1396819"/>
    <lineage>
        <taxon>Bacteria</taxon>
        <taxon>Pseudomonadati</taxon>
        <taxon>Pseudomonadota</taxon>
        <taxon>Gammaproteobacteria</taxon>
        <taxon>Nevskiales</taxon>
        <taxon>Nevskiaceae</taxon>
        <taxon>Solimonas</taxon>
    </lineage>
</organism>
<evidence type="ECO:0000313" key="15">
    <source>
        <dbReference type="Proteomes" id="UP000472676"/>
    </source>
</evidence>
<evidence type="ECO:0000256" key="7">
    <source>
        <dbReference type="ARBA" id="ARBA00023237"/>
    </source>
</evidence>
<evidence type="ECO:0000256" key="8">
    <source>
        <dbReference type="PROSITE-ProRule" id="PRU01360"/>
    </source>
</evidence>
<dbReference type="EMBL" id="JAAMOW010000010">
    <property type="protein sequence ID" value="NGY06718.1"/>
    <property type="molecule type" value="Genomic_DNA"/>
</dbReference>
<keyword evidence="2 8" id="KW-0813">Transport</keyword>
<keyword evidence="11" id="KW-0732">Signal</keyword>
<dbReference type="Pfam" id="PF00593">
    <property type="entry name" value="TonB_dep_Rec_b-barrel"/>
    <property type="match status" value="1"/>
</dbReference>
<evidence type="ECO:0000259" key="13">
    <source>
        <dbReference type="Pfam" id="PF07715"/>
    </source>
</evidence>
<evidence type="ECO:0000256" key="1">
    <source>
        <dbReference type="ARBA" id="ARBA00004571"/>
    </source>
</evidence>
<dbReference type="InterPro" id="IPR037066">
    <property type="entry name" value="Plug_dom_sf"/>
</dbReference>
<dbReference type="Proteomes" id="UP000472676">
    <property type="component" value="Unassembled WGS sequence"/>
</dbReference>
<accession>A0A6M2BW53</accession>
<feature type="domain" description="TonB-dependent receptor plug" evidence="13">
    <location>
        <begin position="116"/>
        <end position="235"/>
    </location>
</feature>
<dbReference type="PROSITE" id="PS52016">
    <property type="entry name" value="TONB_DEPENDENT_REC_3"/>
    <property type="match status" value="1"/>
</dbReference>
<dbReference type="SUPFAM" id="SSF56935">
    <property type="entry name" value="Porins"/>
    <property type="match status" value="1"/>
</dbReference>
<keyword evidence="6 8" id="KW-0472">Membrane</keyword>
<dbReference type="PANTHER" id="PTHR47234">
    <property type="match status" value="1"/>
</dbReference>
<sequence length="890" mass="94632">MHRESAVTKATGVRVVLEALKLRQTPQLWSCTTLVLSAALAVAATAAQAQGPGAPASPTELAQQDVGSATDSAASTDVAQADMTSTEVAQSDAVLSTVGVAEVIVTGTRRTGMQAADSPAPVQVLSAETLQNSGTPDLISSLAATVPSFTAQAFGGDQANQTLSAKLRGLSPNHALVLINGKRRHTTANFAVLSGPYQGGAAADLNFIPVSAIDHIEVLTDGAAAQYGTDAIAGVINIILKKDASGGSVDAAYGGFKDGGGETDAYSANVGFGGDKSYLNLSAEVHNGARTNRSGPDYRVTNPDNLSSLPNSNMLYNPDYPNLNQILGSPEFHKQIAFFNAGYDFGPVKLYSFGSYGLKQAASEENYRLPGQGGGYTDPTTGETSYLYPYGFQPKEATDEDDLSFTAGLEGMIADMWHWDLSSTYGRDRVKLYTRDTMNFTIYGETGASPTDFYDGTNIADQLTTTLDLSRDFDVGMATPLNVAFGVEQRHETYESQVGDYASYYGAGASSFPGIKPADAGKHSRNNYAGYIDLSVAPVEAWQIDVAGRHEHFSDFGNTTIGKLTSRYDFNDNVALRGTVSTGFRAPTLAEEYYSATNVGPDSAIVQMAPNAAAAQYLGLGDGLKPEKSTNFSLGLVTHVDRLTATLDAYQIEVRDRIVGSGTLYSVYNYDVVPGSEGITDAIVASGSSLDPSAARYIGVSVFANGLTTRTRGVDMVLSLPTTYDWGHVDWTLSGNYNKTKVTKVNDSPTELGGQPLYDATAIADLETASPLFRINLVSQLTAGRFGVKFQETLYGKSSSLSQGSDGVYYKNEVKATPITDLELSFTPVKAVRLSVGANNLFNEYPDKINPELFRLAQADQDNSAVSQYPSFSPFGFNGAYYYGKVAYSF</sequence>
<keyword evidence="15" id="KW-1185">Reference proteome</keyword>
<dbReference type="AlphaFoldDB" id="A0A6M2BW53"/>
<keyword evidence="5 9" id="KW-0798">TonB box</keyword>
<name>A0A6M2BW53_9GAMM</name>
<evidence type="ECO:0000313" key="14">
    <source>
        <dbReference type="EMBL" id="NGY06718.1"/>
    </source>
</evidence>
<feature type="domain" description="TonB-dependent receptor-like beta-barrel" evidence="12">
    <location>
        <begin position="367"/>
        <end position="841"/>
    </location>
</feature>
<feature type="compositionally biased region" description="Low complexity" evidence="10">
    <location>
        <begin position="68"/>
        <end position="81"/>
    </location>
</feature>
<comment type="caution">
    <text evidence="14">The sequence shown here is derived from an EMBL/GenBank/DDBJ whole genome shotgun (WGS) entry which is preliminary data.</text>
</comment>
<keyword evidence="7 8" id="KW-0998">Cell outer membrane</keyword>
<dbReference type="Gene3D" id="2.40.170.20">
    <property type="entry name" value="TonB-dependent receptor, beta-barrel domain"/>
    <property type="match status" value="1"/>
</dbReference>
<gene>
    <name evidence="14" type="ORF">G7Y85_18240</name>
</gene>
<evidence type="ECO:0000256" key="4">
    <source>
        <dbReference type="ARBA" id="ARBA00022692"/>
    </source>
</evidence>
<evidence type="ECO:0000256" key="10">
    <source>
        <dbReference type="SAM" id="MobiDB-lite"/>
    </source>
</evidence>
<evidence type="ECO:0000256" key="11">
    <source>
        <dbReference type="SAM" id="SignalP"/>
    </source>
</evidence>
<feature type="region of interest" description="Disordered" evidence="10">
    <location>
        <begin position="50"/>
        <end position="81"/>
    </location>
</feature>
<dbReference type="InterPro" id="IPR012910">
    <property type="entry name" value="Plug_dom"/>
</dbReference>
<dbReference type="CDD" id="cd01347">
    <property type="entry name" value="ligand_gated_channel"/>
    <property type="match status" value="1"/>
</dbReference>
<keyword evidence="4 8" id="KW-0812">Transmembrane</keyword>
<reference evidence="14 15" key="1">
    <citation type="journal article" date="2014" name="Int. J. Syst. Evol. Microbiol.">
        <title>Solimonas terrae sp. nov., isolated from soil.</title>
        <authorList>
            <person name="Kim S.J."/>
            <person name="Moon J.Y."/>
            <person name="Weon H.Y."/>
            <person name="Ahn J.H."/>
            <person name="Chen W.M."/>
            <person name="Kwon S.W."/>
        </authorList>
    </citation>
    <scope>NUCLEOTIDE SEQUENCE [LARGE SCALE GENOMIC DNA]</scope>
    <source>
        <strain evidence="14 15">KIS83-12</strain>
    </source>
</reference>